<name>A0ACA9NML3_9GLOM</name>
<evidence type="ECO:0000313" key="2">
    <source>
        <dbReference type="Proteomes" id="UP000789860"/>
    </source>
</evidence>
<comment type="caution">
    <text evidence="1">The sequence shown here is derived from an EMBL/GenBank/DDBJ whole genome shotgun (WGS) entry which is preliminary data.</text>
</comment>
<organism evidence="1 2">
    <name type="scientific">Scutellospora calospora</name>
    <dbReference type="NCBI Taxonomy" id="85575"/>
    <lineage>
        <taxon>Eukaryota</taxon>
        <taxon>Fungi</taxon>
        <taxon>Fungi incertae sedis</taxon>
        <taxon>Mucoromycota</taxon>
        <taxon>Glomeromycotina</taxon>
        <taxon>Glomeromycetes</taxon>
        <taxon>Diversisporales</taxon>
        <taxon>Gigasporaceae</taxon>
        <taxon>Scutellospora</taxon>
    </lineage>
</organism>
<gene>
    <name evidence="1" type="ORF">SCALOS_LOCUS9176</name>
</gene>
<evidence type="ECO:0000313" key="1">
    <source>
        <dbReference type="EMBL" id="CAG8665084.1"/>
    </source>
</evidence>
<dbReference type="EMBL" id="CAJVPM010027138">
    <property type="protein sequence ID" value="CAG8665084.1"/>
    <property type="molecule type" value="Genomic_DNA"/>
</dbReference>
<dbReference type="Proteomes" id="UP000789860">
    <property type="component" value="Unassembled WGS sequence"/>
</dbReference>
<reference evidence="1" key="1">
    <citation type="submission" date="2021-06" db="EMBL/GenBank/DDBJ databases">
        <authorList>
            <person name="Kallberg Y."/>
            <person name="Tangrot J."/>
            <person name="Rosling A."/>
        </authorList>
    </citation>
    <scope>NUCLEOTIDE SEQUENCE</scope>
    <source>
        <strain evidence="1">AU212A</strain>
    </source>
</reference>
<protein>
    <submittedName>
        <fullName evidence="1">4138_t:CDS:1</fullName>
    </submittedName>
</protein>
<accession>A0ACA9NML3</accession>
<keyword evidence="2" id="KW-1185">Reference proteome</keyword>
<sequence>MKPKIKEKLFHNKPNYPDKLFCNICDSSFVGYSSNTNLRKHFTKYHKKELDEFDINDISSELTRLEESVLTFDEEVNDVNPISNIIRKNNNFKGLMEGFEGQGEIDIVNGKIKFKGKFNYNK</sequence>
<proteinExistence type="predicted"/>